<dbReference type="Gene3D" id="2.60.40.1910">
    <property type="match status" value="1"/>
</dbReference>
<dbReference type="Pfam" id="PF11838">
    <property type="entry name" value="ERAP1_C"/>
    <property type="match status" value="1"/>
</dbReference>
<evidence type="ECO:0000256" key="1">
    <source>
        <dbReference type="ARBA" id="ARBA00010136"/>
    </source>
</evidence>
<gene>
    <name evidence="4" type="ORF">NECAME_08000</name>
</gene>
<evidence type="ECO:0000313" key="5">
    <source>
        <dbReference type="Proteomes" id="UP000053676"/>
    </source>
</evidence>
<name>W2TJU7_NECAM</name>
<evidence type="ECO:0000259" key="3">
    <source>
        <dbReference type="Pfam" id="PF11838"/>
    </source>
</evidence>
<dbReference type="Proteomes" id="UP000053676">
    <property type="component" value="Unassembled WGS sequence"/>
</dbReference>
<dbReference type="InterPro" id="IPR050344">
    <property type="entry name" value="Peptidase_M1_aminopeptidases"/>
</dbReference>
<dbReference type="PANTHER" id="PTHR11533">
    <property type="entry name" value="PROTEASE M1 ZINC METALLOPROTEASE"/>
    <property type="match status" value="1"/>
</dbReference>
<reference evidence="5" key="1">
    <citation type="journal article" date="2014" name="Nat. Genet.">
        <title>Genome of the human hookworm Necator americanus.</title>
        <authorList>
            <person name="Tang Y.T."/>
            <person name="Gao X."/>
            <person name="Rosa B.A."/>
            <person name="Abubucker S."/>
            <person name="Hallsworth-Pepin K."/>
            <person name="Martin J."/>
            <person name="Tyagi R."/>
            <person name="Heizer E."/>
            <person name="Zhang X."/>
            <person name="Bhonagiri-Palsikar V."/>
            <person name="Minx P."/>
            <person name="Warren W.C."/>
            <person name="Wang Q."/>
            <person name="Zhan B."/>
            <person name="Hotez P.J."/>
            <person name="Sternberg P.W."/>
            <person name="Dougall A."/>
            <person name="Gaze S.T."/>
            <person name="Mulvenna J."/>
            <person name="Sotillo J."/>
            <person name="Ranganathan S."/>
            <person name="Rabelo E.M."/>
            <person name="Wilson R.K."/>
            <person name="Felgner P.L."/>
            <person name="Bethony J."/>
            <person name="Hawdon J.M."/>
            <person name="Gasser R.B."/>
            <person name="Loukas A."/>
            <person name="Mitreva M."/>
        </authorList>
    </citation>
    <scope>NUCLEOTIDE SEQUENCE [LARGE SCALE GENOMIC DNA]</scope>
</reference>
<dbReference type="GO" id="GO:0008270">
    <property type="term" value="F:zinc ion binding"/>
    <property type="evidence" value="ECO:0007669"/>
    <property type="project" value="TreeGrafter"/>
</dbReference>
<comment type="similarity">
    <text evidence="1">Belongs to the peptidase M1 family.</text>
</comment>
<dbReference type="STRING" id="51031.W2TJU7"/>
<protein>
    <recommendedName>
        <fullName evidence="3">ERAP1-like C-terminal domain-containing protein</fullName>
    </recommendedName>
</protein>
<dbReference type="InterPro" id="IPR024571">
    <property type="entry name" value="ERAP1-like_C_dom"/>
</dbReference>
<dbReference type="GO" id="GO:0043171">
    <property type="term" value="P:peptide catabolic process"/>
    <property type="evidence" value="ECO:0007669"/>
    <property type="project" value="TreeGrafter"/>
</dbReference>
<sequence>MGYPVVEVYRLDARTIELTQRRFKLDHLTPERAEYRNAQYWYKWDIPIFYDVNGKKMDMVWLHEAVRLPINISDTFLINPESLGYYRVNYDEQMWTAIADQLKKNHKLAFEVISYLPNEKDYLPWISVLRGLENLYGRLSKTELEDEAKKFVSEKLAEFFKSLDLDDLNASDNSKVLESQVRKRIAVLYCDLLPEECRKKLVNQFESNFMAPCESYNIASDCSKVSPSIRPWVYCVGLANGGEKEFEKISKLFTLEVDAAEKRQLLAALSCSRDPRKLRKLLHVNMLSEASPIPEQDVQNLVESMNNQDVGAEIVSDFMLDNWKEFMERFSHDKITLSNVLRSGIRLESERDIKQFERFLADHSSTTLGLQVLKLQLEKARNQVEWLKKNKETMKKLLSSTRSEKEL</sequence>
<evidence type="ECO:0000256" key="2">
    <source>
        <dbReference type="SAM" id="Coils"/>
    </source>
</evidence>
<dbReference type="EMBL" id="KI658502">
    <property type="protein sequence ID" value="ETN82350.1"/>
    <property type="molecule type" value="Genomic_DNA"/>
</dbReference>
<dbReference type="GO" id="GO:0006508">
    <property type="term" value="P:proteolysis"/>
    <property type="evidence" value="ECO:0007669"/>
    <property type="project" value="TreeGrafter"/>
</dbReference>
<feature type="domain" description="ERAP1-like C-terminal" evidence="3">
    <location>
        <begin position="109"/>
        <end position="381"/>
    </location>
</feature>
<keyword evidence="2" id="KW-0175">Coiled coil</keyword>
<dbReference type="PANTHER" id="PTHR11533:SF201">
    <property type="entry name" value="AMINOPEPTIDASE-LIKE PROTEIN AC3.5"/>
    <property type="match status" value="1"/>
</dbReference>
<dbReference type="GO" id="GO:0005615">
    <property type="term" value="C:extracellular space"/>
    <property type="evidence" value="ECO:0007669"/>
    <property type="project" value="TreeGrafter"/>
</dbReference>
<keyword evidence="5" id="KW-1185">Reference proteome</keyword>
<feature type="coiled-coil region" evidence="2">
    <location>
        <begin position="370"/>
        <end position="397"/>
    </location>
</feature>
<organism evidence="4 5">
    <name type="scientific">Necator americanus</name>
    <name type="common">Human hookworm</name>
    <dbReference type="NCBI Taxonomy" id="51031"/>
    <lineage>
        <taxon>Eukaryota</taxon>
        <taxon>Metazoa</taxon>
        <taxon>Ecdysozoa</taxon>
        <taxon>Nematoda</taxon>
        <taxon>Chromadorea</taxon>
        <taxon>Rhabditida</taxon>
        <taxon>Rhabditina</taxon>
        <taxon>Rhabditomorpha</taxon>
        <taxon>Strongyloidea</taxon>
        <taxon>Ancylostomatidae</taxon>
        <taxon>Bunostominae</taxon>
        <taxon>Necator</taxon>
    </lineage>
</organism>
<proteinExistence type="inferred from homology"/>
<dbReference type="FunFam" id="2.60.40.1910:FF:000006">
    <property type="entry name" value="Aminopeptidase"/>
    <property type="match status" value="1"/>
</dbReference>
<accession>W2TJU7</accession>
<dbReference type="OrthoDB" id="10031169at2759"/>
<dbReference type="GO" id="GO:0042277">
    <property type="term" value="F:peptide binding"/>
    <property type="evidence" value="ECO:0007669"/>
    <property type="project" value="TreeGrafter"/>
</dbReference>
<dbReference type="GO" id="GO:0070006">
    <property type="term" value="F:metalloaminopeptidase activity"/>
    <property type="evidence" value="ECO:0007669"/>
    <property type="project" value="TreeGrafter"/>
</dbReference>
<dbReference type="GO" id="GO:0005737">
    <property type="term" value="C:cytoplasm"/>
    <property type="evidence" value="ECO:0007669"/>
    <property type="project" value="TreeGrafter"/>
</dbReference>
<dbReference type="Gene3D" id="1.25.50.20">
    <property type="match status" value="1"/>
</dbReference>
<evidence type="ECO:0000313" key="4">
    <source>
        <dbReference type="EMBL" id="ETN82350.1"/>
    </source>
</evidence>
<dbReference type="GO" id="GO:0016020">
    <property type="term" value="C:membrane"/>
    <property type="evidence" value="ECO:0007669"/>
    <property type="project" value="TreeGrafter"/>
</dbReference>
<dbReference type="KEGG" id="nai:NECAME_08000"/>
<dbReference type="AlphaFoldDB" id="W2TJU7"/>
<dbReference type="OMA" id="RRFANDM"/>